<accession>A0ABW2AVE5</accession>
<dbReference type="Proteomes" id="UP001596356">
    <property type="component" value="Unassembled WGS sequence"/>
</dbReference>
<evidence type="ECO:0000313" key="2">
    <source>
        <dbReference type="EMBL" id="MFC6714989.1"/>
    </source>
</evidence>
<feature type="coiled-coil region" evidence="1">
    <location>
        <begin position="44"/>
        <end position="71"/>
    </location>
</feature>
<sequence>MKPASVSAPAPTPGRTPRSMRRMVGIGALLLFLAVLLTPTVRGYLSQRSQINQAQAQVDAQEQDIAAKQSQLKQWNDPKYVEQQAESRLGFVKPGQTLTVTVDKNGQARQSAGTDVVAAKPTQPWYDQLWSSVQGAATRK</sequence>
<gene>
    <name evidence="2" type="ORF">ACFQBT_14730</name>
</gene>
<comment type="caution">
    <text evidence="2">The sequence shown here is derived from an EMBL/GenBank/DDBJ whole genome shotgun (WGS) entry which is preliminary data.</text>
</comment>
<reference evidence="3" key="1">
    <citation type="journal article" date="2019" name="Int. J. Syst. Evol. Microbiol.">
        <title>The Global Catalogue of Microorganisms (GCM) 10K type strain sequencing project: providing services to taxonomists for standard genome sequencing and annotation.</title>
        <authorList>
            <consortium name="The Broad Institute Genomics Platform"/>
            <consortium name="The Broad Institute Genome Sequencing Center for Infectious Disease"/>
            <person name="Wu L."/>
            <person name="Ma J."/>
        </authorList>
    </citation>
    <scope>NUCLEOTIDE SEQUENCE [LARGE SCALE GENOMIC DNA]</scope>
    <source>
        <strain evidence="3">NBRC 106593</strain>
    </source>
</reference>
<proteinExistence type="predicted"/>
<organism evidence="2 3">
    <name type="scientific">Branchiibius cervicis</name>
    <dbReference type="NCBI Taxonomy" id="908252"/>
    <lineage>
        <taxon>Bacteria</taxon>
        <taxon>Bacillati</taxon>
        <taxon>Actinomycetota</taxon>
        <taxon>Actinomycetes</taxon>
        <taxon>Micrococcales</taxon>
        <taxon>Dermacoccaceae</taxon>
        <taxon>Branchiibius</taxon>
    </lineage>
</organism>
<keyword evidence="3" id="KW-1185">Reference proteome</keyword>
<dbReference type="RefSeq" id="WP_377823767.1">
    <property type="nucleotide sequence ID" value="NZ_JBHSWJ010000002.1"/>
</dbReference>
<dbReference type="InterPro" id="IPR007060">
    <property type="entry name" value="FtsL/DivIC"/>
</dbReference>
<dbReference type="EMBL" id="JBHSWJ010000002">
    <property type="protein sequence ID" value="MFC6714989.1"/>
    <property type="molecule type" value="Genomic_DNA"/>
</dbReference>
<name>A0ABW2AVE5_9MICO</name>
<protein>
    <submittedName>
        <fullName evidence="2">Septum formation initiator family protein</fullName>
    </submittedName>
</protein>
<evidence type="ECO:0000256" key="1">
    <source>
        <dbReference type="SAM" id="Coils"/>
    </source>
</evidence>
<dbReference type="Pfam" id="PF04977">
    <property type="entry name" value="DivIC"/>
    <property type="match status" value="1"/>
</dbReference>
<keyword evidence="1" id="KW-0175">Coiled coil</keyword>
<evidence type="ECO:0000313" key="3">
    <source>
        <dbReference type="Proteomes" id="UP001596356"/>
    </source>
</evidence>